<proteinExistence type="predicted"/>
<feature type="region of interest" description="Disordered" evidence="1">
    <location>
        <begin position="1"/>
        <end position="33"/>
    </location>
</feature>
<reference evidence="2" key="1">
    <citation type="submission" date="2023-05" db="EMBL/GenBank/DDBJ databases">
        <title>Nepenthes gracilis genome sequencing.</title>
        <authorList>
            <person name="Fukushima K."/>
        </authorList>
    </citation>
    <scope>NUCLEOTIDE SEQUENCE</scope>
    <source>
        <strain evidence="2">SING2019-196</strain>
    </source>
</reference>
<sequence>MLVNLEPGDDVHAVPPADDADENWVTGSDSDDDSSLVAEEWNSEEVVKNPMLYAIQCLLGENESQTFLKSIVKDQRDFLQDFIGLCWNDLPAICSSYLFLAVVGIGHALQDVFAVGMAVFCAGVLHRRPF</sequence>
<gene>
    <name evidence="2" type="ORF">Nepgr_005241</name>
</gene>
<comment type="caution">
    <text evidence="2">The sequence shown here is derived from an EMBL/GenBank/DDBJ whole genome shotgun (WGS) entry which is preliminary data.</text>
</comment>
<dbReference type="EMBL" id="BSYO01000004">
    <property type="protein sequence ID" value="GMH03402.1"/>
    <property type="molecule type" value="Genomic_DNA"/>
</dbReference>
<evidence type="ECO:0000313" key="3">
    <source>
        <dbReference type="Proteomes" id="UP001279734"/>
    </source>
</evidence>
<accession>A0AAD3XG88</accession>
<dbReference type="AlphaFoldDB" id="A0AAD3XG88"/>
<organism evidence="2 3">
    <name type="scientific">Nepenthes gracilis</name>
    <name type="common">Slender pitcher plant</name>
    <dbReference type="NCBI Taxonomy" id="150966"/>
    <lineage>
        <taxon>Eukaryota</taxon>
        <taxon>Viridiplantae</taxon>
        <taxon>Streptophyta</taxon>
        <taxon>Embryophyta</taxon>
        <taxon>Tracheophyta</taxon>
        <taxon>Spermatophyta</taxon>
        <taxon>Magnoliopsida</taxon>
        <taxon>eudicotyledons</taxon>
        <taxon>Gunneridae</taxon>
        <taxon>Pentapetalae</taxon>
        <taxon>Caryophyllales</taxon>
        <taxon>Nepenthaceae</taxon>
        <taxon>Nepenthes</taxon>
    </lineage>
</organism>
<protein>
    <submittedName>
        <fullName evidence="2">Uncharacterized protein</fullName>
    </submittedName>
</protein>
<dbReference type="Proteomes" id="UP001279734">
    <property type="component" value="Unassembled WGS sequence"/>
</dbReference>
<name>A0AAD3XG88_NEPGR</name>
<evidence type="ECO:0000256" key="1">
    <source>
        <dbReference type="SAM" id="MobiDB-lite"/>
    </source>
</evidence>
<evidence type="ECO:0000313" key="2">
    <source>
        <dbReference type="EMBL" id="GMH03402.1"/>
    </source>
</evidence>
<keyword evidence="3" id="KW-1185">Reference proteome</keyword>